<dbReference type="OrthoDB" id="1470350at2759"/>
<dbReference type="PRINTS" id="PR00463">
    <property type="entry name" value="EP450I"/>
</dbReference>
<gene>
    <name evidence="7" type="ORF">IWW36_003609</name>
</gene>
<dbReference type="PANTHER" id="PTHR24305:SF235">
    <property type="entry name" value="CYTOCHROME P450 MONOOXYGENASE APDB-RELATED"/>
    <property type="match status" value="1"/>
</dbReference>
<dbReference type="PANTHER" id="PTHR24305">
    <property type="entry name" value="CYTOCHROME P450"/>
    <property type="match status" value="1"/>
</dbReference>
<dbReference type="InterPro" id="IPR002401">
    <property type="entry name" value="Cyt_P450_E_grp-I"/>
</dbReference>
<dbReference type="InterPro" id="IPR001128">
    <property type="entry name" value="Cyt_P450"/>
</dbReference>
<dbReference type="InterPro" id="IPR017972">
    <property type="entry name" value="Cyt_P450_CS"/>
</dbReference>
<accession>A0A9W8I652</accession>
<protein>
    <recommendedName>
        <fullName evidence="9">Cytochrome P450</fullName>
    </recommendedName>
</protein>
<dbReference type="GO" id="GO:0004497">
    <property type="term" value="F:monooxygenase activity"/>
    <property type="evidence" value="ECO:0007669"/>
    <property type="project" value="UniProtKB-KW"/>
</dbReference>
<reference evidence="7" key="1">
    <citation type="submission" date="2022-07" db="EMBL/GenBank/DDBJ databases">
        <title>Phylogenomic reconstructions and comparative analyses of Kickxellomycotina fungi.</title>
        <authorList>
            <person name="Reynolds N.K."/>
            <person name="Stajich J.E."/>
            <person name="Barry K."/>
            <person name="Grigoriev I.V."/>
            <person name="Crous P."/>
            <person name="Smith M.E."/>
        </authorList>
    </citation>
    <scope>NUCLEOTIDE SEQUENCE</scope>
    <source>
        <strain evidence="7">NRRL 1566</strain>
    </source>
</reference>
<dbReference type="PROSITE" id="PS00086">
    <property type="entry name" value="CYTOCHROME_P450"/>
    <property type="match status" value="1"/>
</dbReference>
<name>A0A9W8I652_9FUNG</name>
<evidence type="ECO:0000256" key="5">
    <source>
        <dbReference type="PIRSR" id="PIRSR602401-1"/>
    </source>
</evidence>
<keyword evidence="6" id="KW-0503">Monooxygenase</keyword>
<dbReference type="InterPro" id="IPR036396">
    <property type="entry name" value="Cyt_P450_sf"/>
</dbReference>
<dbReference type="Pfam" id="PF00067">
    <property type="entry name" value="p450"/>
    <property type="match status" value="1"/>
</dbReference>
<evidence type="ECO:0000256" key="2">
    <source>
        <dbReference type="ARBA" id="ARBA00022723"/>
    </source>
</evidence>
<comment type="cofactor">
    <cofactor evidence="1 5">
        <name>heme</name>
        <dbReference type="ChEBI" id="CHEBI:30413"/>
    </cofactor>
</comment>
<keyword evidence="3 6" id="KW-0560">Oxidoreductase</keyword>
<dbReference type="EMBL" id="JANBUW010000243">
    <property type="protein sequence ID" value="KAJ2847909.1"/>
    <property type="molecule type" value="Genomic_DNA"/>
</dbReference>
<evidence type="ECO:0000256" key="4">
    <source>
        <dbReference type="ARBA" id="ARBA00023004"/>
    </source>
</evidence>
<keyword evidence="4 5" id="KW-0408">Iron</keyword>
<organism evidence="7 8">
    <name type="scientific">Coemansia brasiliensis</name>
    <dbReference type="NCBI Taxonomy" id="2650707"/>
    <lineage>
        <taxon>Eukaryota</taxon>
        <taxon>Fungi</taxon>
        <taxon>Fungi incertae sedis</taxon>
        <taxon>Zoopagomycota</taxon>
        <taxon>Kickxellomycotina</taxon>
        <taxon>Kickxellomycetes</taxon>
        <taxon>Kickxellales</taxon>
        <taxon>Kickxellaceae</taxon>
        <taxon>Coemansia</taxon>
    </lineage>
</organism>
<dbReference type="GO" id="GO:0005506">
    <property type="term" value="F:iron ion binding"/>
    <property type="evidence" value="ECO:0007669"/>
    <property type="project" value="InterPro"/>
</dbReference>
<keyword evidence="2 5" id="KW-0479">Metal-binding</keyword>
<dbReference type="PRINTS" id="PR00385">
    <property type="entry name" value="P450"/>
</dbReference>
<evidence type="ECO:0000256" key="3">
    <source>
        <dbReference type="ARBA" id="ARBA00023002"/>
    </source>
</evidence>
<evidence type="ECO:0000313" key="7">
    <source>
        <dbReference type="EMBL" id="KAJ2847909.1"/>
    </source>
</evidence>
<dbReference type="GO" id="GO:0044550">
    <property type="term" value="P:secondary metabolite biosynthetic process"/>
    <property type="evidence" value="ECO:0007669"/>
    <property type="project" value="UniProtKB-ARBA"/>
</dbReference>
<dbReference type="SUPFAM" id="SSF48264">
    <property type="entry name" value="Cytochrome P450"/>
    <property type="match status" value="1"/>
</dbReference>
<keyword evidence="8" id="KW-1185">Reference proteome</keyword>
<comment type="similarity">
    <text evidence="6">Belongs to the cytochrome P450 family.</text>
</comment>
<keyword evidence="5 6" id="KW-0349">Heme</keyword>
<sequence>MDSVWEVLRPLNLLAGFSAYAAWRVFYALYLSPLRKVPGPFWARISALPMFYYDLMGKEPDFMRENCQKYGSLFVMEPDKVGVCGFDECQLILNSHAFLKDRRYGQVDFIEPNMFLTRDPELNKHRRRQIGPALNPASLRQMEDTILAAGPQQLMVKWDSVIAQSIDGKAHIQYFEDFSDMSFDVITSLGFGLEHRSLTNGDSQMASWVRKATLLIFVQMVVPILSKSPFKQTILRPLYNGVDQFLQFGVRLIEQRKMSDERRKDLLQAFIDAEDPLSKVRMTPAQITSETIINILGGTDTSSNILTWAIHLLLLHPEYLQQAQAQVRSHFAPNHLIRYEEAKLLLPFVEACIYETMRIRSPGNNLPRSIARGGVVLKGFFIPDSCTCSVSIATCNTNKDMWTRPMEFYPERFIKNPEDKRKVLTFSAGVRVCPGRHLAMWEMLSTLANILNNYDLELPKDSLFTPKNTDNKGQPVIMPYRQAITCSPRYPDRDCIIVVSKRN</sequence>
<evidence type="ECO:0000256" key="1">
    <source>
        <dbReference type="ARBA" id="ARBA00001971"/>
    </source>
</evidence>
<dbReference type="GO" id="GO:0020037">
    <property type="term" value="F:heme binding"/>
    <property type="evidence" value="ECO:0007669"/>
    <property type="project" value="InterPro"/>
</dbReference>
<dbReference type="Proteomes" id="UP001139887">
    <property type="component" value="Unassembled WGS sequence"/>
</dbReference>
<dbReference type="AlphaFoldDB" id="A0A9W8I652"/>
<dbReference type="GO" id="GO:0016705">
    <property type="term" value="F:oxidoreductase activity, acting on paired donors, with incorporation or reduction of molecular oxygen"/>
    <property type="evidence" value="ECO:0007669"/>
    <property type="project" value="InterPro"/>
</dbReference>
<dbReference type="Gene3D" id="1.10.630.10">
    <property type="entry name" value="Cytochrome P450"/>
    <property type="match status" value="1"/>
</dbReference>
<evidence type="ECO:0000313" key="8">
    <source>
        <dbReference type="Proteomes" id="UP001139887"/>
    </source>
</evidence>
<dbReference type="InterPro" id="IPR050121">
    <property type="entry name" value="Cytochrome_P450_monoxygenase"/>
</dbReference>
<feature type="binding site" description="axial binding residue" evidence="5">
    <location>
        <position position="433"/>
    </location>
    <ligand>
        <name>heme</name>
        <dbReference type="ChEBI" id="CHEBI:30413"/>
    </ligand>
    <ligandPart>
        <name>Fe</name>
        <dbReference type="ChEBI" id="CHEBI:18248"/>
    </ligandPart>
</feature>
<evidence type="ECO:0008006" key="9">
    <source>
        <dbReference type="Google" id="ProtNLM"/>
    </source>
</evidence>
<evidence type="ECO:0000256" key="6">
    <source>
        <dbReference type="RuleBase" id="RU000461"/>
    </source>
</evidence>
<proteinExistence type="inferred from homology"/>
<comment type="caution">
    <text evidence="7">The sequence shown here is derived from an EMBL/GenBank/DDBJ whole genome shotgun (WGS) entry which is preliminary data.</text>
</comment>